<dbReference type="InterPro" id="IPR017871">
    <property type="entry name" value="ABC_transporter-like_CS"/>
</dbReference>
<feature type="domain" description="ABC transporter" evidence="8">
    <location>
        <begin position="358"/>
        <end position="596"/>
    </location>
</feature>
<dbReference type="PANTHER" id="PTHR43394:SF1">
    <property type="entry name" value="ATP-BINDING CASSETTE SUB-FAMILY B MEMBER 10, MITOCHONDRIAL"/>
    <property type="match status" value="1"/>
</dbReference>
<evidence type="ECO:0000256" key="1">
    <source>
        <dbReference type="ARBA" id="ARBA00004651"/>
    </source>
</evidence>
<evidence type="ECO:0000256" key="5">
    <source>
        <dbReference type="ARBA" id="ARBA00022989"/>
    </source>
</evidence>
<dbReference type="Pfam" id="PF00664">
    <property type="entry name" value="ABC_membrane"/>
    <property type="match status" value="1"/>
</dbReference>
<dbReference type="InterPro" id="IPR003439">
    <property type="entry name" value="ABC_transporter-like_ATP-bd"/>
</dbReference>
<sequence>MRSQYRFLRNELERQKGLIALCCLVLFAQSLFLVLFPLPIRFALDHALTANVHPSELIKFFSFEISRANILNLAVLASLIIGIGMTGLEFLDERFTNFSVSRLVTSVRLNLLNELVTRQFSYLEGKRKVDLLGRISGDTQNLELFVSSSFVVLFRSLPSLIFAVASMFIINTRFALLMLLLIPAFYISITIISNRIKLHEKDYRSKTNKFEHETMQTLSAMSLIKSLRGEGDAISRLKHGQNEINKSFLKSKFFGALLNGTFSGSRHVIRALVLLLGGYAILEGNLTLGTLFAFVSYLEALNRPVGEIANFISRYGKASASLERIQELFEEQKNFPEVDGTLEISTAQNSMEHSTTAIEFEQVGFKYSQGEPILKNLNLHLQKNRLIALVGSSGVGKSTFIKLFNRLNDPTSGRILINGIPLQDIRLNDLRRHVCLISQDPFFLSISVRDNLTLALKESVTEAQIWQALEQVNAAEFVRQLPQGLETMIGEAGVQLSGGQSKRLSLARGFLRAASASIFVFDEPTSGLDPVSATHVMKSLRQLADCKELVLFSTHRVQEFDFANEVLFFHKQQEPLLESHSLLLETNLYYRQLLQAEVQA</sequence>
<evidence type="ECO:0000256" key="2">
    <source>
        <dbReference type="ARBA" id="ARBA00022692"/>
    </source>
</evidence>
<dbReference type="PROSITE" id="PS50929">
    <property type="entry name" value="ABC_TM1F"/>
    <property type="match status" value="1"/>
</dbReference>
<feature type="transmembrane region" description="Helical" evidence="7">
    <location>
        <begin position="272"/>
        <end position="298"/>
    </location>
</feature>
<dbReference type="InterPro" id="IPR039421">
    <property type="entry name" value="Type_1_exporter"/>
</dbReference>
<keyword evidence="2 7" id="KW-0812">Transmembrane</keyword>
<dbReference type="InterPro" id="IPR003593">
    <property type="entry name" value="AAA+_ATPase"/>
</dbReference>
<keyword evidence="4 10" id="KW-0067">ATP-binding</keyword>
<dbReference type="SUPFAM" id="SSF90123">
    <property type="entry name" value="ABC transporter transmembrane region"/>
    <property type="match status" value="1"/>
</dbReference>
<dbReference type="EMBL" id="JANRMI010000002">
    <property type="protein sequence ID" value="MDG0816284.1"/>
    <property type="molecule type" value="Genomic_DNA"/>
</dbReference>
<organism evidence="10 11">
    <name type="scientific">Bdellovibrio svalbardensis</name>
    <dbReference type="NCBI Taxonomy" id="2972972"/>
    <lineage>
        <taxon>Bacteria</taxon>
        <taxon>Pseudomonadati</taxon>
        <taxon>Bdellovibrionota</taxon>
        <taxon>Bdellovibrionia</taxon>
        <taxon>Bdellovibrionales</taxon>
        <taxon>Pseudobdellovibrionaceae</taxon>
        <taxon>Bdellovibrio</taxon>
    </lineage>
</organism>
<dbReference type="CDD" id="cd07346">
    <property type="entry name" value="ABC_6TM_exporters"/>
    <property type="match status" value="1"/>
</dbReference>
<evidence type="ECO:0000256" key="4">
    <source>
        <dbReference type="ARBA" id="ARBA00022840"/>
    </source>
</evidence>
<dbReference type="GO" id="GO:0005524">
    <property type="term" value="F:ATP binding"/>
    <property type="evidence" value="ECO:0007669"/>
    <property type="project" value="UniProtKB-KW"/>
</dbReference>
<evidence type="ECO:0000256" key="7">
    <source>
        <dbReference type="SAM" id="Phobius"/>
    </source>
</evidence>
<evidence type="ECO:0000256" key="6">
    <source>
        <dbReference type="ARBA" id="ARBA00023136"/>
    </source>
</evidence>
<dbReference type="PROSITE" id="PS50893">
    <property type="entry name" value="ABC_TRANSPORTER_2"/>
    <property type="match status" value="1"/>
</dbReference>
<keyword evidence="6 7" id="KW-0472">Membrane</keyword>
<evidence type="ECO:0000256" key="3">
    <source>
        <dbReference type="ARBA" id="ARBA00022741"/>
    </source>
</evidence>
<protein>
    <submittedName>
        <fullName evidence="10">ABC transporter ATP-binding protein/permease</fullName>
    </submittedName>
</protein>
<evidence type="ECO:0000259" key="8">
    <source>
        <dbReference type="PROSITE" id="PS50893"/>
    </source>
</evidence>
<dbReference type="PROSITE" id="PS00211">
    <property type="entry name" value="ABC_TRANSPORTER_1"/>
    <property type="match status" value="1"/>
</dbReference>
<keyword evidence="5 7" id="KW-1133">Transmembrane helix</keyword>
<dbReference type="Gene3D" id="1.20.1560.10">
    <property type="entry name" value="ABC transporter type 1, transmembrane domain"/>
    <property type="match status" value="1"/>
</dbReference>
<feature type="transmembrane region" description="Helical" evidence="7">
    <location>
        <begin position="70"/>
        <end position="91"/>
    </location>
</feature>
<dbReference type="Gene3D" id="3.40.50.300">
    <property type="entry name" value="P-loop containing nucleotide triphosphate hydrolases"/>
    <property type="match status" value="1"/>
</dbReference>
<dbReference type="InterPro" id="IPR027417">
    <property type="entry name" value="P-loop_NTPase"/>
</dbReference>
<evidence type="ECO:0000259" key="9">
    <source>
        <dbReference type="PROSITE" id="PS50929"/>
    </source>
</evidence>
<dbReference type="Pfam" id="PF00005">
    <property type="entry name" value="ABC_tran"/>
    <property type="match status" value="1"/>
</dbReference>
<gene>
    <name evidence="10" type="ORF">NWE73_07905</name>
</gene>
<dbReference type="SUPFAM" id="SSF52540">
    <property type="entry name" value="P-loop containing nucleoside triphosphate hydrolases"/>
    <property type="match status" value="1"/>
</dbReference>
<comment type="caution">
    <text evidence="10">The sequence shown here is derived from an EMBL/GenBank/DDBJ whole genome shotgun (WGS) entry which is preliminary data.</text>
</comment>
<feature type="transmembrane region" description="Helical" evidence="7">
    <location>
        <begin position="144"/>
        <end position="170"/>
    </location>
</feature>
<feature type="transmembrane region" description="Helical" evidence="7">
    <location>
        <begin position="176"/>
        <end position="196"/>
    </location>
</feature>
<proteinExistence type="predicted"/>
<dbReference type="InterPro" id="IPR036640">
    <property type="entry name" value="ABC1_TM_sf"/>
</dbReference>
<keyword evidence="3" id="KW-0547">Nucleotide-binding</keyword>
<comment type="subcellular location">
    <subcellularLocation>
        <location evidence="1">Cell membrane</location>
        <topology evidence="1">Multi-pass membrane protein</topology>
    </subcellularLocation>
</comment>
<dbReference type="InterPro" id="IPR011527">
    <property type="entry name" value="ABC1_TM_dom"/>
</dbReference>
<dbReference type="RefSeq" id="WP_277577762.1">
    <property type="nucleotide sequence ID" value="NZ_JANRMI010000002.1"/>
</dbReference>
<name>A0ABT6DHF6_9BACT</name>
<accession>A0ABT6DHF6</accession>
<dbReference type="SMART" id="SM00382">
    <property type="entry name" value="AAA"/>
    <property type="match status" value="1"/>
</dbReference>
<evidence type="ECO:0000313" key="10">
    <source>
        <dbReference type="EMBL" id="MDG0816284.1"/>
    </source>
</evidence>
<reference evidence="10" key="1">
    <citation type="submission" date="2022-08" db="EMBL/GenBank/DDBJ databases">
        <title>Novel Bdellovibrio Species Isolated from Svalbard: Designation Bdellovibrio svalbardensis.</title>
        <authorList>
            <person name="Mitchell R.J."/>
            <person name="Choi S.Y."/>
        </authorList>
    </citation>
    <scope>NUCLEOTIDE SEQUENCE</scope>
    <source>
        <strain evidence="10">PAP01</strain>
    </source>
</reference>
<dbReference type="PANTHER" id="PTHR43394">
    <property type="entry name" value="ATP-DEPENDENT PERMEASE MDL1, MITOCHONDRIAL"/>
    <property type="match status" value="1"/>
</dbReference>
<feature type="domain" description="ABC transmembrane type-1" evidence="9">
    <location>
        <begin position="20"/>
        <end position="317"/>
    </location>
</feature>
<dbReference type="Proteomes" id="UP001152321">
    <property type="component" value="Unassembled WGS sequence"/>
</dbReference>
<evidence type="ECO:0000313" key="11">
    <source>
        <dbReference type="Proteomes" id="UP001152321"/>
    </source>
</evidence>
<keyword evidence="11" id="KW-1185">Reference proteome</keyword>